<gene>
    <name evidence="3" type="ORF">SAMN05444377_10761</name>
</gene>
<keyword evidence="4" id="KW-1185">Reference proteome</keyword>
<evidence type="ECO:0000259" key="2">
    <source>
        <dbReference type="Pfam" id="PF08547"/>
    </source>
</evidence>
<reference evidence="3 4" key="1">
    <citation type="submission" date="2016-11" db="EMBL/GenBank/DDBJ databases">
        <authorList>
            <person name="Jaros S."/>
            <person name="Januszkiewicz K."/>
            <person name="Wedrychowicz H."/>
        </authorList>
    </citation>
    <scope>NUCLEOTIDE SEQUENCE [LARGE SCALE GENOMIC DNA]</scope>
    <source>
        <strain evidence="3 4">DSM 25660</strain>
    </source>
</reference>
<evidence type="ECO:0000256" key="1">
    <source>
        <dbReference type="ARBA" id="ARBA00007884"/>
    </source>
</evidence>
<dbReference type="PANTHER" id="PTHR13194">
    <property type="entry name" value="COMPLEX I INTERMEDIATE-ASSOCIATED PROTEIN 30"/>
    <property type="match status" value="1"/>
</dbReference>
<dbReference type="Proteomes" id="UP000184147">
    <property type="component" value="Unassembled WGS sequence"/>
</dbReference>
<evidence type="ECO:0000313" key="4">
    <source>
        <dbReference type="Proteomes" id="UP000184147"/>
    </source>
</evidence>
<dbReference type="Gene3D" id="2.60.120.430">
    <property type="entry name" value="Galactose-binding lectin"/>
    <property type="match status" value="1"/>
</dbReference>
<dbReference type="AlphaFoldDB" id="A0A1M5B0I1"/>
<dbReference type="OrthoDB" id="442188at2"/>
<name>A0A1M5B0I1_9FLAO</name>
<dbReference type="STRING" id="1124188.SAMN05444377_10761"/>
<dbReference type="InterPro" id="IPR039131">
    <property type="entry name" value="NDUFAF1"/>
</dbReference>
<accession>A0A1M5B0I1</accession>
<sequence length="178" mass="20388">MKFISLLLVLCLTHEGPRKKIVTFSTETNLREWRIVNDGVMGGVSSSTIRLSPEGHGVFSGQVSLAYNGGFASVQWDTAQSLTPDQTHLVLRVKGDGKRYEFRLKSTRNQTESFVQPFLTNGQWQEIRLPLKDFYPQFRGRMLAMPNFNFDRIAQISFLIANKQEEDFTLLIDWIALE</sequence>
<dbReference type="Pfam" id="PF08547">
    <property type="entry name" value="CIA30"/>
    <property type="match status" value="1"/>
</dbReference>
<organism evidence="3 4">
    <name type="scientific">Flavobacterium fontis</name>
    <dbReference type="NCBI Taxonomy" id="1124188"/>
    <lineage>
        <taxon>Bacteria</taxon>
        <taxon>Pseudomonadati</taxon>
        <taxon>Bacteroidota</taxon>
        <taxon>Flavobacteriia</taxon>
        <taxon>Flavobacteriales</taxon>
        <taxon>Flavobacteriaceae</taxon>
        <taxon>Flavobacterium</taxon>
    </lineage>
</organism>
<dbReference type="PANTHER" id="PTHR13194:SF19">
    <property type="entry name" value="NAD(P)-BINDING ROSSMANN-FOLD SUPERFAMILY PROTEIN"/>
    <property type="match status" value="1"/>
</dbReference>
<proteinExistence type="inferred from homology"/>
<dbReference type="EMBL" id="FQVQ01000007">
    <property type="protein sequence ID" value="SHF35682.1"/>
    <property type="molecule type" value="Genomic_DNA"/>
</dbReference>
<dbReference type="InterPro" id="IPR008979">
    <property type="entry name" value="Galactose-bd-like_sf"/>
</dbReference>
<dbReference type="RefSeq" id="WP_073363043.1">
    <property type="nucleotide sequence ID" value="NZ_FQVQ01000007.1"/>
</dbReference>
<dbReference type="InterPro" id="IPR013857">
    <property type="entry name" value="NADH-UbQ_OxRdtase-assoc_prot30"/>
</dbReference>
<comment type="similarity">
    <text evidence="1">Belongs to the CIA30 family.</text>
</comment>
<feature type="domain" description="NADH:ubiquinone oxidoreductase intermediate-associated protein 30" evidence="2">
    <location>
        <begin position="23"/>
        <end position="172"/>
    </location>
</feature>
<dbReference type="SUPFAM" id="SSF49785">
    <property type="entry name" value="Galactose-binding domain-like"/>
    <property type="match status" value="1"/>
</dbReference>
<protein>
    <submittedName>
        <fullName evidence="3">Complex I intermediate-associated protein 30 (CIA30)</fullName>
    </submittedName>
</protein>
<evidence type="ECO:0000313" key="3">
    <source>
        <dbReference type="EMBL" id="SHF35682.1"/>
    </source>
</evidence>